<evidence type="ECO:0008006" key="4">
    <source>
        <dbReference type="Google" id="ProtNLM"/>
    </source>
</evidence>
<dbReference type="Proteomes" id="UP001364890">
    <property type="component" value="Unassembled WGS sequence"/>
</dbReference>
<comment type="caution">
    <text evidence="2">The sequence shown here is derived from an EMBL/GenBank/DDBJ whole genome shotgun (WGS) entry which is preliminary data.</text>
</comment>
<sequence length="178" mass="20619">MEKVAILFTLYLFAITPTVYALEWAYSFVVWKGNVYEVIEEEIGVSNIGRVLGEVETKANDITGKHYGNASNSYPIGTKYYEIKGIPSDTAIAVEIEEKQWVKAEFVRKEPTYWIVKLWPFLFLILIIVVVFLIALRSKNTKKKNKTVLIESRFVFILLFHKFYVIIPKPNMQLCQIS</sequence>
<evidence type="ECO:0000313" key="3">
    <source>
        <dbReference type="Proteomes" id="UP001364890"/>
    </source>
</evidence>
<keyword evidence="1" id="KW-0812">Transmembrane</keyword>
<feature type="transmembrane region" description="Helical" evidence="1">
    <location>
        <begin position="118"/>
        <end position="136"/>
    </location>
</feature>
<dbReference type="RefSeq" id="WP_336498894.1">
    <property type="nucleotide sequence ID" value="NZ_JBAWSY010000018.1"/>
</dbReference>
<evidence type="ECO:0000256" key="1">
    <source>
        <dbReference type="SAM" id="Phobius"/>
    </source>
</evidence>
<keyword evidence="3" id="KW-1185">Reference proteome</keyword>
<keyword evidence="1" id="KW-0472">Membrane</keyword>
<organism evidence="2 3">
    <name type="scientific">Psychrobacillus mangrovi</name>
    <dbReference type="NCBI Taxonomy" id="3117745"/>
    <lineage>
        <taxon>Bacteria</taxon>
        <taxon>Bacillati</taxon>
        <taxon>Bacillota</taxon>
        <taxon>Bacilli</taxon>
        <taxon>Bacillales</taxon>
        <taxon>Bacillaceae</taxon>
        <taxon>Psychrobacillus</taxon>
    </lineage>
</organism>
<gene>
    <name evidence="2" type="ORF">WAX74_17100</name>
</gene>
<name>A0ABU8F8K4_9BACI</name>
<feature type="transmembrane region" description="Helical" evidence="1">
    <location>
        <begin position="148"/>
        <end position="167"/>
    </location>
</feature>
<keyword evidence="1" id="KW-1133">Transmembrane helix</keyword>
<protein>
    <recommendedName>
        <fullName evidence="4">DUF3592 domain-containing protein</fullName>
    </recommendedName>
</protein>
<evidence type="ECO:0000313" key="2">
    <source>
        <dbReference type="EMBL" id="MEI4771346.1"/>
    </source>
</evidence>
<dbReference type="EMBL" id="JBAWSY010000018">
    <property type="protein sequence ID" value="MEI4771346.1"/>
    <property type="molecule type" value="Genomic_DNA"/>
</dbReference>
<reference evidence="2 3" key="1">
    <citation type="submission" date="2024-01" db="EMBL/GenBank/DDBJ databases">
        <title>Seven novel Bacillus-like species.</title>
        <authorList>
            <person name="Liu G."/>
        </authorList>
    </citation>
    <scope>NUCLEOTIDE SEQUENCE [LARGE SCALE GENOMIC DNA]</scope>
    <source>
        <strain evidence="2 3">FJAT-51614</strain>
    </source>
</reference>
<accession>A0ABU8F8K4</accession>
<proteinExistence type="predicted"/>